<organism evidence="1 2">
    <name type="scientific">Acanthoscelides obtectus</name>
    <name type="common">Bean weevil</name>
    <name type="synonym">Bruchus obtectus</name>
    <dbReference type="NCBI Taxonomy" id="200917"/>
    <lineage>
        <taxon>Eukaryota</taxon>
        <taxon>Metazoa</taxon>
        <taxon>Ecdysozoa</taxon>
        <taxon>Arthropoda</taxon>
        <taxon>Hexapoda</taxon>
        <taxon>Insecta</taxon>
        <taxon>Pterygota</taxon>
        <taxon>Neoptera</taxon>
        <taxon>Endopterygota</taxon>
        <taxon>Coleoptera</taxon>
        <taxon>Polyphaga</taxon>
        <taxon>Cucujiformia</taxon>
        <taxon>Chrysomeloidea</taxon>
        <taxon>Chrysomelidae</taxon>
        <taxon>Bruchinae</taxon>
        <taxon>Bruchini</taxon>
        <taxon>Acanthoscelides</taxon>
    </lineage>
</organism>
<dbReference type="EMBL" id="CAKOFQ010006666">
    <property type="protein sequence ID" value="CAH1956594.1"/>
    <property type="molecule type" value="Genomic_DNA"/>
</dbReference>
<evidence type="ECO:0000313" key="1">
    <source>
        <dbReference type="EMBL" id="CAH1956594.1"/>
    </source>
</evidence>
<reference evidence="1" key="1">
    <citation type="submission" date="2022-03" db="EMBL/GenBank/DDBJ databases">
        <authorList>
            <person name="Sayadi A."/>
        </authorList>
    </citation>
    <scope>NUCLEOTIDE SEQUENCE</scope>
</reference>
<keyword evidence="2" id="KW-1185">Reference proteome</keyword>
<proteinExistence type="predicted"/>
<evidence type="ECO:0000313" key="2">
    <source>
        <dbReference type="Proteomes" id="UP001152888"/>
    </source>
</evidence>
<dbReference type="Proteomes" id="UP001152888">
    <property type="component" value="Unassembled WGS sequence"/>
</dbReference>
<sequence>MLANYGVSKNPEPLRSWVCYKEGVRSRADLFAAGLVWFTIFD</sequence>
<protein>
    <submittedName>
        <fullName evidence="1">Uncharacterized protein</fullName>
    </submittedName>
</protein>
<accession>A0A9P0JMW8</accession>
<gene>
    <name evidence="1" type="ORF">ACAOBT_LOCUS1651</name>
</gene>
<name>A0A9P0JMW8_ACAOB</name>
<dbReference type="AlphaFoldDB" id="A0A9P0JMW8"/>
<comment type="caution">
    <text evidence="1">The sequence shown here is derived from an EMBL/GenBank/DDBJ whole genome shotgun (WGS) entry which is preliminary data.</text>
</comment>